<dbReference type="PANTHER" id="PTHR30081">
    <property type="entry name" value="PROTEIN-EXPORT MEMBRANE PROTEIN SEC"/>
    <property type="match status" value="1"/>
</dbReference>
<dbReference type="GO" id="GO:0043952">
    <property type="term" value="P:protein transport by the Sec complex"/>
    <property type="evidence" value="ECO:0007669"/>
    <property type="project" value="UniProtKB-UniRule"/>
</dbReference>
<evidence type="ECO:0000256" key="4">
    <source>
        <dbReference type="ARBA" id="ARBA00022692"/>
    </source>
</evidence>
<keyword evidence="4 9" id="KW-0812">Transmembrane</keyword>
<evidence type="ECO:0000313" key="12">
    <source>
        <dbReference type="Proteomes" id="UP000176504"/>
    </source>
</evidence>
<evidence type="ECO:0000256" key="8">
    <source>
        <dbReference type="ARBA" id="ARBA00023136"/>
    </source>
</evidence>
<evidence type="ECO:0000256" key="5">
    <source>
        <dbReference type="ARBA" id="ARBA00022927"/>
    </source>
</evidence>
<dbReference type="GO" id="GO:0005886">
    <property type="term" value="C:plasma membrane"/>
    <property type="evidence" value="ECO:0007669"/>
    <property type="project" value="UniProtKB-SubCell"/>
</dbReference>
<feature type="domain" description="Protein export membrane protein SecD/SecF C-terminal" evidence="10">
    <location>
        <begin position="94"/>
        <end position="289"/>
    </location>
</feature>
<evidence type="ECO:0000259" key="10">
    <source>
        <dbReference type="Pfam" id="PF02355"/>
    </source>
</evidence>
<feature type="transmembrane region" description="Helical" evidence="9">
    <location>
        <begin position="154"/>
        <end position="180"/>
    </location>
</feature>
<reference evidence="11 12" key="1">
    <citation type="journal article" date="2016" name="Nat. Commun.">
        <title>Thousands of microbial genomes shed light on interconnected biogeochemical processes in an aquifer system.</title>
        <authorList>
            <person name="Anantharaman K."/>
            <person name="Brown C.T."/>
            <person name="Hug L.A."/>
            <person name="Sharon I."/>
            <person name="Castelle C.J."/>
            <person name="Probst A.J."/>
            <person name="Thomas B.C."/>
            <person name="Singh A."/>
            <person name="Wilkins M.J."/>
            <person name="Karaoz U."/>
            <person name="Brodie E.L."/>
            <person name="Williams K.H."/>
            <person name="Hubbard S.S."/>
            <person name="Banfield J.F."/>
        </authorList>
    </citation>
    <scope>NUCLEOTIDE SEQUENCE [LARGE SCALE GENOMIC DNA]</scope>
</reference>
<dbReference type="PANTHER" id="PTHR30081:SF8">
    <property type="entry name" value="PROTEIN TRANSLOCASE SUBUNIT SECF"/>
    <property type="match status" value="1"/>
</dbReference>
<dbReference type="HAMAP" id="MF_01464_B">
    <property type="entry name" value="SecF_B"/>
    <property type="match status" value="1"/>
</dbReference>
<keyword evidence="7 9" id="KW-0811">Translocation</keyword>
<dbReference type="SUPFAM" id="SSF82866">
    <property type="entry name" value="Multidrug efflux transporter AcrB transmembrane domain"/>
    <property type="match status" value="1"/>
</dbReference>
<evidence type="ECO:0000313" key="11">
    <source>
        <dbReference type="EMBL" id="OGC55066.1"/>
    </source>
</evidence>
<organism evidence="11 12">
    <name type="scientific">candidate division WWE3 bacterium RIFCSPLOWO2_01_FULL_41_18</name>
    <dbReference type="NCBI Taxonomy" id="1802625"/>
    <lineage>
        <taxon>Bacteria</taxon>
        <taxon>Katanobacteria</taxon>
    </lineage>
</organism>
<comment type="subcellular location">
    <subcellularLocation>
        <location evidence="1 9">Cell membrane</location>
        <topology evidence="1 9">Multi-pass membrane protein</topology>
    </subcellularLocation>
</comment>
<keyword evidence="8 9" id="KW-0472">Membrane</keyword>
<comment type="function">
    <text evidence="9">Part of the Sec protein translocase complex. Interacts with the SecYEG preprotein conducting channel. SecDF uses the proton motive force (PMF) to complete protein translocation after the ATP-dependent function of SecA.</text>
</comment>
<dbReference type="InterPro" id="IPR005665">
    <property type="entry name" value="SecF_bac"/>
</dbReference>
<dbReference type="InterPro" id="IPR022813">
    <property type="entry name" value="SecD/SecF_arch_bac"/>
</dbReference>
<comment type="caution">
    <text evidence="11">The sequence shown here is derived from an EMBL/GenBank/DDBJ whole genome shotgun (WGS) entry which is preliminary data.</text>
</comment>
<dbReference type="GO" id="GO:0006605">
    <property type="term" value="P:protein targeting"/>
    <property type="evidence" value="ECO:0007669"/>
    <property type="project" value="UniProtKB-UniRule"/>
</dbReference>
<gene>
    <name evidence="9" type="primary">secF</name>
    <name evidence="11" type="ORF">A3A78_03755</name>
</gene>
<evidence type="ECO:0000256" key="6">
    <source>
        <dbReference type="ARBA" id="ARBA00022989"/>
    </source>
</evidence>
<keyword evidence="3 9" id="KW-1003">Cell membrane</keyword>
<dbReference type="InterPro" id="IPR048634">
    <property type="entry name" value="SecD_SecF_C"/>
</dbReference>
<feature type="transmembrane region" description="Helical" evidence="9">
    <location>
        <begin position="9"/>
        <end position="30"/>
    </location>
</feature>
<evidence type="ECO:0000256" key="1">
    <source>
        <dbReference type="ARBA" id="ARBA00004651"/>
    </source>
</evidence>
<feature type="transmembrane region" description="Helical" evidence="9">
    <location>
        <begin position="186"/>
        <end position="207"/>
    </location>
</feature>
<dbReference type="InterPro" id="IPR022646">
    <property type="entry name" value="SecD/SecF_CS"/>
</dbReference>
<evidence type="ECO:0000256" key="3">
    <source>
        <dbReference type="ARBA" id="ARBA00022475"/>
    </source>
</evidence>
<name>A0A1F4VCU3_UNCKA</name>
<protein>
    <recommendedName>
        <fullName evidence="9">Protein-export membrane protein SecF</fullName>
    </recommendedName>
</protein>
<dbReference type="Pfam" id="PF02355">
    <property type="entry name" value="SecD_SecF_C"/>
    <property type="match status" value="1"/>
</dbReference>
<dbReference type="NCBIfam" id="TIGR00966">
    <property type="entry name" value="transloc_SecF"/>
    <property type="match status" value="1"/>
</dbReference>
<feature type="transmembrane region" description="Helical" evidence="9">
    <location>
        <begin position="123"/>
        <end position="142"/>
    </location>
</feature>
<dbReference type="Gene3D" id="1.20.1640.10">
    <property type="entry name" value="Multidrug efflux transporter AcrB transmembrane domain"/>
    <property type="match status" value="1"/>
</dbReference>
<dbReference type="Pfam" id="PF07549">
    <property type="entry name" value="Sec_GG"/>
    <property type="match status" value="1"/>
</dbReference>
<sequence>MNLMKYKNWFFGISLVVLIPGVISLVMFGLKPSIDFTGGSVFEFSFEGAVKKEEVKEVFVNEGFFVEGISEISEKRFIVKTKPVDNLKNDEIKKKISEKFEGSSEISFETVGPSIGKEAAKNAFFSVIAASVGILLYIAYSFRHVPKPYSSLRFGISAIAALLHDAFVVIGIFSILGHFAGVEINALFITALLTVIGFSVHDTIVVFDRIRENLDKLKGQSFNDVVNYSLIETLNRSLRTSLTVIFTLMSLLVLGGETIRYFVLALLIGIISGTYSSIFNASPILVVWENYASKRR</sequence>
<dbReference type="GO" id="GO:0065002">
    <property type="term" value="P:intracellular protein transmembrane transport"/>
    <property type="evidence" value="ECO:0007669"/>
    <property type="project" value="UniProtKB-UniRule"/>
</dbReference>
<accession>A0A1F4VCU3</accession>
<dbReference type="GO" id="GO:0015450">
    <property type="term" value="F:protein-transporting ATPase activity"/>
    <property type="evidence" value="ECO:0007669"/>
    <property type="project" value="InterPro"/>
</dbReference>
<keyword evidence="5 9" id="KW-0653">Protein transport</keyword>
<comment type="subunit">
    <text evidence="9">Forms a complex with SecD. Part of the essential Sec protein translocation apparatus which comprises SecA, SecYEG and auxiliary proteins SecDF. Other proteins may also be involved.</text>
</comment>
<feature type="transmembrane region" description="Helical" evidence="9">
    <location>
        <begin position="238"/>
        <end position="255"/>
    </location>
</feature>
<keyword evidence="2 9" id="KW-0813">Transport</keyword>
<evidence type="ECO:0000256" key="7">
    <source>
        <dbReference type="ARBA" id="ARBA00023010"/>
    </source>
</evidence>
<comment type="similarity">
    <text evidence="9">Belongs to the SecD/SecF family. SecF subfamily.</text>
</comment>
<proteinExistence type="inferred from homology"/>
<evidence type="ECO:0000256" key="9">
    <source>
        <dbReference type="HAMAP-Rule" id="MF_01464"/>
    </source>
</evidence>
<evidence type="ECO:0000256" key="2">
    <source>
        <dbReference type="ARBA" id="ARBA00022448"/>
    </source>
</evidence>
<dbReference type="InterPro" id="IPR022645">
    <property type="entry name" value="SecD/SecF_bac"/>
</dbReference>
<feature type="transmembrane region" description="Helical" evidence="9">
    <location>
        <begin position="261"/>
        <end position="288"/>
    </location>
</feature>
<dbReference type="EMBL" id="MEVI01000003">
    <property type="protein sequence ID" value="OGC55066.1"/>
    <property type="molecule type" value="Genomic_DNA"/>
</dbReference>
<dbReference type="PRINTS" id="PR01755">
    <property type="entry name" value="SECFTRNLCASE"/>
</dbReference>
<dbReference type="Proteomes" id="UP000176504">
    <property type="component" value="Unassembled WGS sequence"/>
</dbReference>
<keyword evidence="6 9" id="KW-1133">Transmembrane helix</keyword>
<dbReference type="AlphaFoldDB" id="A0A1F4VCU3"/>